<dbReference type="EMBL" id="QXFT01000669">
    <property type="protein sequence ID" value="KAE9338306.1"/>
    <property type="molecule type" value="Genomic_DNA"/>
</dbReference>
<sequence>MQQASAVDVAFFAEAAAFLDNNELLVGDAPYFGLPSMELIDLCPFYQDKTEKLSQSTRLPP</sequence>
<dbReference type="AlphaFoldDB" id="A0A6A4FFU1"/>
<reference evidence="3 5" key="1">
    <citation type="submission" date="2018-08" db="EMBL/GenBank/DDBJ databases">
        <title>Genomic investigation of the strawberry pathogen Phytophthora fragariae indicates pathogenicity is determined by transcriptional variation in three key races.</title>
        <authorList>
            <person name="Adams T.M."/>
            <person name="Armitage A.D."/>
            <person name="Sobczyk M.K."/>
            <person name="Bates H.J."/>
            <person name="Dunwell J.M."/>
            <person name="Nellist C.F."/>
            <person name="Harrison R.J."/>
        </authorList>
    </citation>
    <scope>NUCLEOTIDE SEQUENCE [LARGE SCALE GENOMIC DNA]</scope>
    <source>
        <strain evidence="1 4">SCRP249</strain>
        <strain evidence="2 6">SCRP324</strain>
        <strain evidence="3 5">SCRP333</strain>
    </source>
</reference>
<dbReference type="Proteomes" id="UP000434957">
    <property type="component" value="Unassembled WGS sequence"/>
</dbReference>
<gene>
    <name evidence="1" type="ORF">PR001_g16979</name>
    <name evidence="2" type="ORF">PR002_g13164</name>
    <name evidence="3" type="ORF">PR003_g11558</name>
</gene>
<organism evidence="3 5">
    <name type="scientific">Phytophthora rubi</name>
    <dbReference type="NCBI Taxonomy" id="129364"/>
    <lineage>
        <taxon>Eukaryota</taxon>
        <taxon>Sar</taxon>
        <taxon>Stramenopiles</taxon>
        <taxon>Oomycota</taxon>
        <taxon>Peronosporomycetes</taxon>
        <taxon>Peronosporales</taxon>
        <taxon>Peronosporaceae</taxon>
        <taxon>Phytophthora</taxon>
    </lineage>
</organism>
<accession>A0A6A4FFU1</accession>
<name>A0A6A4FFU1_9STRA</name>
<evidence type="ECO:0000313" key="1">
    <source>
        <dbReference type="EMBL" id="KAE9007410.1"/>
    </source>
</evidence>
<evidence type="ECO:0000313" key="6">
    <source>
        <dbReference type="Proteomes" id="UP000435112"/>
    </source>
</evidence>
<evidence type="ECO:0000313" key="2">
    <source>
        <dbReference type="EMBL" id="KAE9018202.1"/>
    </source>
</evidence>
<evidence type="ECO:0000313" key="5">
    <source>
        <dbReference type="Proteomes" id="UP000434957"/>
    </source>
</evidence>
<dbReference type="OrthoDB" id="10359293at2759"/>
<proteinExistence type="predicted"/>
<dbReference type="Proteomes" id="UP000435112">
    <property type="component" value="Unassembled WGS sequence"/>
</dbReference>
<comment type="caution">
    <text evidence="3">The sequence shown here is derived from an EMBL/GenBank/DDBJ whole genome shotgun (WGS) entry which is preliminary data.</text>
</comment>
<evidence type="ECO:0000313" key="3">
    <source>
        <dbReference type="EMBL" id="KAE9338306.1"/>
    </source>
</evidence>
<protein>
    <submittedName>
        <fullName evidence="3">Uncharacterized protein</fullName>
    </submittedName>
</protein>
<dbReference type="EMBL" id="QXFV01001377">
    <property type="protein sequence ID" value="KAE9007410.1"/>
    <property type="molecule type" value="Genomic_DNA"/>
</dbReference>
<keyword evidence="5" id="KW-1185">Reference proteome</keyword>
<dbReference type="Proteomes" id="UP000429607">
    <property type="component" value="Unassembled WGS sequence"/>
</dbReference>
<dbReference type="EMBL" id="QXFU01000859">
    <property type="protein sequence ID" value="KAE9018202.1"/>
    <property type="molecule type" value="Genomic_DNA"/>
</dbReference>
<evidence type="ECO:0000313" key="4">
    <source>
        <dbReference type="Proteomes" id="UP000429607"/>
    </source>
</evidence>